<dbReference type="EMBL" id="VSRR010118730">
    <property type="protein sequence ID" value="MPC99520.1"/>
    <property type="molecule type" value="Genomic_DNA"/>
</dbReference>
<dbReference type="AlphaFoldDB" id="A0A5B7JRT5"/>
<sequence length="115" mass="11996">MYVNKILRSASTGNRVTPGEGLLDLAAAGTRRRLSHRHLDEALSSVAAAAAGPTLPASQPVVPTPRPGQGEEGEIQGGGEGIGKGTARGRDRRGRRKGALGCSITFLTNILHIKY</sequence>
<evidence type="ECO:0000313" key="2">
    <source>
        <dbReference type="EMBL" id="MPC99520.1"/>
    </source>
</evidence>
<feature type="region of interest" description="Disordered" evidence="1">
    <location>
        <begin position="1"/>
        <end position="20"/>
    </location>
</feature>
<name>A0A5B7JRT5_PORTR</name>
<evidence type="ECO:0000256" key="1">
    <source>
        <dbReference type="SAM" id="MobiDB-lite"/>
    </source>
</evidence>
<feature type="compositionally biased region" description="Gly residues" evidence="1">
    <location>
        <begin position="75"/>
        <end position="86"/>
    </location>
</feature>
<evidence type="ECO:0000313" key="3">
    <source>
        <dbReference type="Proteomes" id="UP000324222"/>
    </source>
</evidence>
<proteinExistence type="predicted"/>
<gene>
    <name evidence="2" type="ORF">E2C01_094939</name>
</gene>
<accession>A0A5B7JRT5</accession>
<comment type="caution">
    <text evidence="2">The sequence shown here is derived from an EMBL/GenBank/DDBJ whole genome shotgun (WGS) entry which is preliminary data.</text>
</comment>
<protein>
    <submittedName>
        <fullName evidence="2">Uncharacterized protein</fullName>
    </submittedName>
</protein>
<reference evidence="2 3" key="1">
    <citation type="submission" date="2019-05" db="EMBL/GenBank/DDBJ databases">
        <title>Another draft genome of Portunus trituberculatus and its Hox gene families provides insights of decapod evolution.</title>
        <authorList>
            <person name="Jeong J.-H."/>
            <person name="Song I."/>
            <person name="Kim S."/>
            <person name="Choi T."/>
            <person name="Kim D."/>
            <person name="Ryu S."/>
            <person name="Kim W."/>
        </authorList>
    </citation>
    <scope>NUCLEOTIDE SEQUENCE [LARGE SCALE GENOMIC DNA]</scope>
    <source>
        <tissue evidence="2">Muscle</tissue>
    </source>
</reference>
<dbReference type="Proteomes" id="UP000324222">
    <property type="component" value="Unassembled WGS sequence"/>
</dbReference>
<keyword evidence="3" id="KW-1185">Reference proteome</keyword>
<organism evidence="2 3">
    <name type="scientific">Portunus trituberculatus</name>
    <name type="common">Swimming crab</name>
    <name type="synonym">Neptunus trituberculatus</name>
    <dbReference type="NCBI Taxonomy" id="210409"/>
    <lineage>
        <taxon>Eukaryota</taxon>
        <taxon>Metazoa</taxon>
        <taxon>Ecdysozoa</taxon>
        <taxon>Arthropoda</taxon>
        <taxon>Crustacea</taxon>
        <taxon>Multicrustacea</taxon>
        <taxon>Malacostraca</taxon>
        <taxon>Eumalacostraca</taxon>
        <taxon>Eucarida</taxon>
        <taxon>Decapoda</taxon>
        <taxon>Pleocyemata</taxon>
        <taxon>Brachyura</taxon>
        <taxon>Eubrachyura</taxon>
        <taxon>Portunoidea</taxon>
        <taxon>Portunidae</taxon>
        <taxon>Portuninae</taxon>
        <taxon>Portunus</taxon>
    </lineage>
</organism>
<feature type="region of interest" description="Disordered" evidence="1">
    <location>
        <begin position="50"/>
        <end position="98"/>
    </location>
</feature>